<evidence type="ECO:0000256" key="4">
    <source>
        <dbReference type="ARBA" id="ARBA00022909"/>
    </source>
</evidence>
<comment type="function">
    <text evidence="6">Catalyzes the conversion of 7,8-dihydroneopterin to 6-hydroxymethyl-7,8-dihydropterin.</text>
</comment>
<comment type="catalytic activity">
    <reaction evidence="1 6">
        <text>7,8-dihydroneopterin = 6-hydroxymethyl-7,8-dihydropterin + glycolaldehyde</text>
        <dbReference type="Rhea" id="RHEA:10540"/>
        <dbReference type="ChEBI" id="CHEBI:17001"/>
        <dbReference type="ChEBI" id="CHEBI:17071"/>
        <dbReference type="ChEBI" id="CHEBI:44841"/>
        <dbReference type="EC" id="4.1.2.25"/>
    </reaction>
</comment>
<dbReference type="EMBL" id="CP061169">
    <property type="protein sequence ID" value="QPZ37621.1"/>
    <property type="molecule type" value="Genomic_DNA"/>
</dbReference>
<name>A0ABX6YGP8_9MICO</name>
<evidence type="ECO:0000256" key="2">
    <source>
        <dbReference type="ARBA" id="ARBA00005013"/>
    </source>
</evidence>
<dbReference type="Pfam" id="PF02152">
    <property type="entry name" value="FolB"/>
    <property type="match status" value="1"/>
</dbReference>
<dbReference type="GO" id="GO:0004150">
    <property type="term" value="F:dihydroneopterin aldolase activity"/>
    <property type="evidence" value="ECO:0007669"/>
    <property type="project" value="UniProtKB-EC"/>
</dbReference>
<dbReference type="EC" id="4.1.2.25" evidence="6"/>
<proteinExistence type="inferred from homology"/>
<keyword evidence="9" id="KW-1185">Reference proteome</keyword>
<dbReference type="Proteomes" id="UP000662814">
    <property type="component" value="Chromosome"/>
</dbReference>
<dbReference type="PANTHER" id="PTHR42844:SF1">
    <property type="entry name" value="DIHYDRONEOPTERIN ALDOLASE 1-RELATED"/>
    <property type="match status" value="1"/>
</dbReference>
<keyword evidence="4 6" id="KW-0289">Folate biosynthesis</keyword>
<evidence type="ECO:0000259" key="7">
    <source>
        <dbReference type="SMART" id="SM00905"/>
    </source>
</evidence>
<evidence type="ECO:0000256" key="3">
    <source>
        <dbReference type="ARBA" id="ARBA00005708"/>
    </source>
</evidence>
<dbReference type="Gene3D" id="3.30.1130.10">
    <property type="match status" value="1"/>
</dbReference>
<gene>
    <name evidence="8" type="primary">folB</name>
    <name evidence="8" type="ORF">HCR76_12395</name>
</gene>
<organism evidence="8 9">
    <name type="scientific">Paramicrobacterium chengjingii</name>
    <dbReference type="NCBI Taxonomy" id="2769067"/>
    <lineage>
        <taxon>Bacteria</taxon>
        <taxon>Bacillati</taxon>
        <taxon>Actinomycetota</taxon>
        <taxon>Actinomycetes</taxon>
        <taxon>Micrococcales</taxon>
        <taxon>Microbacteriaceae</taxon>
        <taxon>Paramicrobacterium</taxon>
    </lineage>
</organism>
<evidence type="ECO:0000256" key="6">
    <source>
        <dbReference type="RuleBase" id="RU362079"/>
    </source>
</evidence>
<sequence length="129" mass="13941">MVLVNDSDLDAITITGIRVHANHGVFDFERENGQEFIVDVTVFSDLSDAGARDDLSRTVHYGELAEAVAAAVASSPVDLIETVAERVARTALEVAAVQRVRVTLHKPQAPISVPFDDVSVTITRSKERA</sequence>
<feature type="domain" description="Dihydroneopterin aldolase/epimerase" evidence="7">
    <location>
        <begin position="12"/>
        <end position="124"/>
    </location>
</feature>
<dbReference type="InterPro" id="IPR006157">
    <property type="entry name" value="FolB_dom"/>
</dbReference>
<dbReference type="NCBIfam" id="TIGR00525">
    <property type="entry name" value="folB"/>
    <property type="match status" value="1"/>
</dbReference>
<dbReference type="SMART" id="SM00905">
    <property type="entry name" value="FolB"/>
    <property type="match status" value="1"/>
</dbReference>
<dbReference type="CDD" id="cd00534">
    <property type="entry name" value="DHNA_DHNTPE"/>
    <property type="match status" value="1"/>
</dbReference>
<evidence type="ECO:0000313" key="9">
    <source>
        <dbReference type="Proteomes" id="UP000662814"/>
    </source>
</evidence>
<comment type="pathway">
    <text evidence="2 6">Cofactor biosynthesis; tetrahydrofolate biosynthesis; 2-amino-4-hydroxy-6-hydroxymethyl-7,8-dihydropteridine diphosphate from 7,8-dihydroneopterin triphosphate: step 3/4.</text>
</comment>
<dbReference type="InterPro" id="IPR043133">
    <property type="entry name" value="GTP-CH-I_C/QueF"/>
</dbReference>
<evidence type="ECO:0000256" key="1">
    <source>
        <dbReference type="ARBA" id="ARBA00001353"/>
    </source>
</evidence>
<accession>A0ABX6YGP8</accession>
<protein>
    <recommendedName>
        <fullName evidence="6">7,8-dihydroneopterin aldolase</fullName>
        <ecNumber evidence="6">4.1.2.25</ecNumber>
    </recommendedName>
</protein>
<dbReference type="PANTHER" id="PTHR42844">
    <property type="entry name" value="DIHYDRONEOPTERIN ALDOLASE 1-RELATED"/>
    <property type="match status" value="1"/>
</dbReference>
<dbReference type="SUPFAM" id="SSF55620">
    <property type="entry name" value="Tetrahydrobiopterin biosynthesis enzymes-like"/>
    <property type="match status" value="1"/>
</dbReference>
<evidence type="ECO:0000313" key="8">
    <source>
        <dbReference type="EMBL" id="QPZ37621.1"/>
    </source>
</evidence>
<comment type="similarity">
    <text evidence="3 6">Belongs to the DHNA family.</text>
</comment>
<keyword evidence="5 6" id="KW-0456">Lyase</keyword>
<dbReference type="NCBIfam" id="TIGR00526">
    <property type="entry name" value="folB_dom"/>
    <property type="match status" value="1"/>
</dbReference>
<dbReference type="InterPro" id="IPR006156">
    <property type="entry name" value="Dihydroneopterin_aldolase"/>
</dbReference>
<evidence type="ECO:0000256" key="5">
    <source>
        <dbReference type="ARBA" id="ARBA00023239"/>
    </source>
</evidence>
<reference evidence="8 9" key="1">
    <citation type="submission" date="2020-12" db="EMBL/GenBank/DDBJ databases">
        <title>Microbacterium sp. HY060.</title>
        <authorList>
            <person name="Zhou J."/>
        </authorList>
    </citation>
    <scope>NUCLEOTIDE SEQUENCE [LARGE SCALE GENOMIC DNA]</scope>
    <source>
        <strain evidence="8 9">HY60</strain>
    </source>
</reference>